<dbReference type="SUPFAM" id="SSF56112">
    <property type="entry name" value="Protein kinase-like (PK-like)"/>
    <property type="match status" value="1"/>
</dbReference>
<keyword evidence="2" id="KW-1185">Reference proteome</keyword>
<dbReference type="Gene3D" id="1.10.510.10">
    <property type="entry name" value="Transferase(Phosphotransferase) domain 1"/>
    <property type="match status" value="1"/>
</dbReference>
<reference evidence="1" key="1">
    <citation type="journal article" date="2023" name="Mol. Phylogenet. Evol.">
        <title>Genome-scale phylogeny and comparative genomics of the fungal order Sordariales.</title>
        <authorList>
            <person name="Hensen N."/>
            <person name="Bonometti L."/>
            <person name="Westerberg I."/>
            <person name="Brannstrom I.O."/>
            <person name="Guillou S."/>
            <person name="Cros-Aarteil S."/>
            <person name="Calhoun S."/>
            <person name="Haridas S."/>
            <person name="Kuo A."/>
            <person name="Mondo S."/>
            <person name="Pangilinan J."/>
            <person name="Riley R."/>
            <person name="LaButti K."/>
            <person name="Andreopoulos B."/>
            <person name="Lipzen A."/>
            <person name="Chen C."/>
            <person name="Yan M."/>
            <person name="Daum C."/>
            <person name="Ng V."/>
            <person name="Clum A."/>
            <person name="Steindorff A."/>
            <person name="Ohm R.A."/>
            <person name="Martin F."/>
            <person name="Silar P."/>
            <person name="Natvig D.O."/>
            <person name="Lalanne C."/>
            <person name="Gautier V."/>
            <person name="Ament-Velasquez S.L."/>
            <person name="Kruys A."/>
            <person name="Hutchinson M.I."/>
            <person name="Powell A.J."/>
            <person name="Barry K."/>
            <person name="Miller A.N."/>
            <person name="Grigoriev I.V."/>
            <person name="Debuchy R."/>
            <person name="Gladieux P."/>
            <person name="Hiltunen Thoren M."/>
            <person name="Johannesson H."/>
        </authorList>
    </citation>
    <scope>NUCLEOTIDE SEQUENCE</scope>
    <source>
        <strain evidence="1">FGSC 1904</strain>
    </source>
</reference>
<sequence>MYLGVDGMIKTYKNAQEKIDRYNTLMTVLGRAHEYRQNAAKRAVDKFGKPLPEALLKQQTQILKKSEQALKQLQILLSETDYNAKLSRRTKIKFVANIQEIDRAVEEVKVWQDIYQSCFLNLISQEAIPMTVELDDVVERSKLKTEATYRAAFIKRAPNKPALKPVVAVDFSHWNQRGYTFGAILYSTARQAMVGQDPSTLRILDTNENVPVDAQTTDTDARNFAIRLRETEPRDTGLLRCEGFVRHPSSRDQNSSNGISRISFIFFQPPNTIRAMSLRQALLDHPQLPTEPIAHGLLLRDRLLMARHLVKGVYGVHLYGYVHKNVRPETILSLEEGDHADELRKDVLIAMAAKLYRHPERQERDMKYYVMQHDIYSLGVVLLEIGLWTSFVEYEADNATPLIRYQMLGIQPNAEPEDIKRRFVELSRSPELVSRTNASYASVVHNCLTCLDPDNAKFSNDSAFRDGNRVLERVKYIELIMEELDIIPLPALPT</sequence>
<dbReference type="PANTHER" id="PTHR37542">
    <property type="entry name" value="HELO DOMAIN-CONTAINING PROTEIN-RELATED"/>
    <property type="match status" value="1"/>
</dbReference>
<evidence type="ECO:0000313" key="2">
    <source>
        <dbReference type="Proteomes" id="UP001281003"/>
    </source>
</evidence>
<dbReference type="AlphaFoldDB" id="A0AAE0PM46"/>
<reference evidence="1" key="2">
    <citation type="submission" date="2023-07" db="EMBL/GenBank/DDBJ databases">
        <authorList>
            <consortium name="Lawrence Berkeley National Laboratory"/>
            <person name="Haridas S."/>
            <person name="Hensen N."/>
            <person name="Bonometti L."/>
            <person name="Westerberg I."/>
            <person name="Brannstrom I.O."/>
            <person name="Guillou S."/>
            <person name="Cros-Aarteil S."/>
            <person name="Calhoun S."/>
            <person name="Kuo A."/>
            <person name="Mondo S."/>
            <person name="Pangilinan J."/>
            <person name="Riley R."/>
            <person name="LaButti K."/>
            <person name="Andreopoulos B."/>
            <person name="Lipzen A."/>
            <person name="Chen C."/>
            <person name="Yanf M."/>
            <person name="Daum C."/>
            <person name="Ng V."/>
            <person name="Clum A."/>
            <person name="Steindorff A."/>
            <person name="Ohm R."/>
            <person name="Martin F."/>
            <person name="Silar P."/>
            <person name="Natvig D."/>
            <person name="Lalanne C."/>
            <person name="Gautier V."/>
            <person name="Ament-velasquez S.L."/>
            <person name="Kruys A."/>
            <person name="Hutchinson M.I."/>
            <person name="Powell A.J."/>
            <person name="Barry K."/>
            <person name="Miller A.N."/>
            <person name="Grigoriev I.V."/>
            <person name="Debuchy R."/>
            <person name="Gladieux P."/>
            <person name="Thoren M.H."/>
            <person name="Johannesson H."/>
        </authorList>
    </citation>
    <scope>NUCLEOTIDE SEQUENCE</scope>
    <source>
        <strain evidence="1">FGSC 1904</strain>
    </source>
</reference>
<organism evidence="1 2">
    <name type="scientific">Sordaria brevicollis</name>
    <dbReference type="NCBI Taxonomy" id="83679"/>
    <lineage>
        <taxon>Eukaryota</taxon>
        <taxon>Fungi</taxon>
        <taxon>Dikarya</taxon>
        <taxon>Ascomycota</taxon>
        <taxon>Pezizomycotina</taxon>
        <taxon>Sordariomycetes</taxon>
        <taxon>Sordariomycetidae</taxon>
        <taxon>Sordariales</taxon>
        <taxon>Sordariaceae</taxon>
        <taxon>Sordaria</taxon>
    </lineage>
</organism>
<dbReference type="Proteomes" id="UP001281003">
    <property type="component" value="Unassembled WGS sequence"/>
</dbReference>
<evidence type="ECO:0008006" key="3">
    <source>
        <dbReference type="Google" id="ProtNLM"/>
    </source>
</evidence>
<evidence type="ECO:0000313" key="1">
    <source>
        <dbReference type="EMBL" id="KAK3402483.1"/>
    </source>
</evidence>
<dbReference type="InterPro" id="IPR011009">
    <property type="entry name" value="Kinase-like_dom_sf"/>
</dbReference>
<dbReference type="EMBL" id="JAUTDP010000001">
    <property type="protein sequence ID" value="KAK3402483.1"/>
    <property type="molecule type" value="Genomic_DNA"/>
</dbReference>
<dbReference type="PANTHER" id="PTHR37542:SF1">
    <property type="entry name" value="PRION-INHIBITION AND PROPAGATION HELO DOMAIN-CONTAINING PROTEIN"/>
    <property type="match status" value="1"/>
</dbReference>
<proteinExistence type="predicted"/>
<gene>
    <name evidence="1" type="ORF">B0T20DRAFT_485075</name>
</gene>
<comment type="caution">
    <text evidence="1">The sequence shown here is derived from an EMBL/GenBank/DDBJ whole genome shotgun (WGS) entry which is preliminary data.</text>
</comment>
<accession>A0AAE0PM46</accession>
<protein>
    <recommendedName>
        <fullName evidence="3">Protein kinase domain-containing protein</fullName>
    </recommendedName>
</protein>
<name>A0AAE0PM46_SORBR</name>